<dbReference type="Proteomes" id="UP000078046">
    <property type="component" value="Unassembled WGS sequence"/>
</dbReference>
<name>A0A177ANT4_9BILA</name>
<protein>
    <submittedName>
        <fullName evidence="1">Uncharacterized protein</fullName>
    </submittedName>
</protein>
<proteinExistence type="predicted"/>
<evidence type="ECO:0000313" key="1">
    <source>
        <dbReference type="EMBL" id="OAF63685.1"/>
    </source>
</evidence>
<keyword evidence="2" id="KW-1185">Reference proteome</keyword>
<dbReference type="EMBL" id="LWCA01002812">
    <property type="protein sequence ID" value="OAF63685.1"/>
    <property type="molecule type" value="Genomic_DNA"/>
</dbReference>
<organism evidence="1 2">
    <name type="scientific">Intoshia linei</name>
    <dbReference type="NCBI Taxonomy" id="1819745"/>
    <lineage>
        <taxon>Eukaryota</taxon>
        <taxon>Metazoa</taxon>
        <taxon>Spiralia</taxon>
        <taxon>Lophotrochozoa</taxon>
        <taxon>Mesozoa</taxon>
        <taxon>Orthonectida</taxon>
        <taxon>Rhopaluridae</taxon>
        <taxon>Intoshia</taxon>
    </lineage>
</organism>
<dbReference type="AlphaFoldDB" id="A0A177ANT4"/>
<gene>
    <name evidence="1" type="ORF">A3Q56_08603</name>
</gene>
<sequence length="82" mass="9624">MLIDNYESNSSFEDIVPITTQTNTVVSDYTFVKNFNDHELSTFFKNNESWKIKQLSVNKKFTMGVLKMERQGSLMNINQEYT</sequence>
<accession>A0A177ANT4</accession>
<evidence type="ECO:0000313" key="2">
    <source>
        <dbReference type="Proteomes" id="UP000078046"/>
    </source>
</evidence>
<comment type="caution">
    <text evidence="1">The sequence shown here is derived from an EMBL/GenBank/DDBJ whole genome shotgun (WGS) entry which is preliminary data.</text>
</comment>
<reference evidence="1 2" key="1">
    <citation type="submission" date="2016-04" db="EMBL/GenBank/DDBJ databases">
        <title>The genome of Intoshia linei affirms orthonectids as highly simplified spiralians.</title>
        <authorList>
            <person name="Mikhailov K.V."/>
            <person name="Slusarev G.S."/>
            <person name="Nikitin M.A."/>
            <person name="Logacheva M.D."/>
            <person name="Penin A."/>
            <person name="Aleoshin V."/>
            <person name="Panchin Y.V."/>
        </authorList>
    </citation>
    <scope>NUCLEOTIDE SEQUENCE [LARGE SCALE GENOMIC DNA]</scope>
    <source>
        <strain evidence="1">Intl2013</strain>
        <tissue evidence="1">Whole animal</tissue>
    </source>
</reference>